<keyword evidence="4" id="KW-0997">Cell inner membrane</keyword>
<evidence type="ECO:0000256" key="4">
    <source>
        <dbReference type="ARBA" id="ARBA00022519"/>
    </source>
</evidence>
<proteinExistence type="inferred from homology"/>
<feature type="transmembrane region" description="Helical" evidence="9">
    <location>
        <begin position="160"/>
        <end position="184"/>
    </location>
</feature>
<evidence type="ECO:0000256" key="9">
    <source>
        <dbReference type="SAM" id="Phobius"/>
    </source>
</evidence>
<dbReference type="InterPro" id="IPR007272">
    <property type="entry name" value="Sulf_transp_TsuA/YedE"/>
</dbReference>
<dbReference type="RefSeq" id="WP_258218164.1">
    <property type="nucleotide sequence ID" value="NZ_JANQBD010000050.1"/>
</dbReference>
<keyword evidence="2" id="KW-0813">Transport</keyword>
<evidence type="ECO:0000256" key="6">
    <source>
        <dbReference type="ARBA" id="ARBA00022989"/>
    </source>
</evidence>
<name>A0ABT1YTZ1_9BACL</name>
<dbReference type="PANTHER" id="PTHR30574">
    <property type="entry name" value="INNER MEMBRANE PROTEIN YEDE"/>
    <property type="match status" value="1"/>
</dbReference>
<evidence type="ECO:0000256" key="8">
    <source>
        <dbReference type="ARBA" id="ARBA00035655"/>
    </source>
</evidence>
<feature type="transmembrane region" description="Helical" evidence="9">
    <location>
        <begin position="83"/>
        <end position="105"/>
    </location>
</feature>
<dbReference type="EMBL" id="JANQBD010000050">
    <property type="protein sequence ID" value="MCR8636666.1"/>
    <property type="molecule type" value="Genomic_DNA"/>
</dbReference>
<protein>
    <submittedName>
        <fullName evidence="10">YeeE/YedE family protein</fullName>
    </submittedName>
</protein>
<dbReference type="PANTHER" id="PTHR30574:SF1">
    <property type="entry name" value="SULPHUR TRANSPORT DOMAIN-CONTAINING PROTEIN"/>
    <property type="match status" value="1"/>
</dbReference>
<feature type="transmembrane region" description="Helical" evidence="9">
    <location>
        <begin position="274"/>
        <end position="292"/>
    </location>
</feature>
<evidence type="ECO:0000256" key="1">
    <source>
        <dbReference type="ARBA" id="ARBA00004429"/>
    </source>
</evidence>
<keyword evidence="6 9" id="KW-1133">Transmembrane helix</keyword>
<organism evidence="10 11">
    <name type="scientific">Paenibacillus radicis</name>
    <name type="common">ex Xue et al. 2023</name>
    <dbReference type="NCBI Taxonomy" id="2972489"/>
    <lineage>
        <taxon>Bacteria</taxon>
        <taxon>Bacillati</taxon>
        <taxon>Bacillota</taxon>
        <taxon>Bacilli</taxon>
        <taxon>Bacillales</taxon>
        <taxon>Paenibacillaceae</taxon>
        <taxon>Paenibacillus</taxon>
    </lineage>
</organism>
<comment type="caution">
    <text evidence="10">The sequence shown here is derived from an EMBL/GenBank/DDBJ whole genome shotgun (WGS) entry which is preliminary data.</text>
</comment>
<sequence length="372" mass="40021">MAYTWDVFLLAAIFGFLYGFLLQKADFCFVASIRDWISVKDTRILNGVLVLIATALLGWGLMLTLGIKSVSDIWTVPLGGANLLGGILFGIGMTIAGGCGSGTLYRCGMGYVQFWIVLFFAIAGNLLFALLYDPWGRDALKPLTIAENGYTLFAWPLPYYVLPAAIVILMLAIVIYRFGISGLLSGIKSALTDWEGSPLKQSHWDIRLVAFLIGVVATIQFALMSNVSITGPETRIGAVALAQLLGDDFVFNNTYLNALFAEFPRIGLGPEETLVVFLVIGSFAASLLSGSFKLRIPRASRMPFAIGGGLLMGISSRIAPGCNIANVITGIGGLSISSVLVLIGMIIGIVIVVAFVFKMPLMLFQRSDTFQD</sequence>
<evidence type="ECO:0000256" key="7">
    <source>
        <dbReference type="ARBA" id="ARBA00023136"/>
    </source>
</evidence>
<evidence type="ECO:0000313" key="10">
    <source>
        <dbReference type="EMBL" id="MCR8636666.1"/>
    </source>
</evidence>
<dbReference type="Proteomes" id="UP001300012">
    <property type="component" value="Unassembled WGS sequence"/>
</dbReference>
<accession>A0ABT1YTZ1</accession>
<keyword evidence="7 9" id="KW-0472">Membrane</keyword>
<feature type="transmembrane region" description="Helical" evidence="9">
    <location>
        <begin position="44"/>
        <end position="63"/>
    </location>
</feature>
<gene>
    <name evidence="10" type="ORF">NV381_36445</name>
</gene>
<evidence type="ECO:0000256" key="5">
    <source>
        <dbReference type="ARBA" id="ARBA00022692"/>
    </source>
</evidence>
<feature type="transmembrane region" description="Helical" evidence="9">
    <location>
        <begin position="112"/>
        <end position="132"/>
    </location>
</feature>
<evidence type="ECO:0000313" key="11">
    <source>
        <dbReference type="Proteomes" id="UP001300012"/>
    </source>
</evidence>
<feature type="transmembrane region" description="Helical" evidence="9">
    <location>
        <begin position="204"/>
        <end position="223"/>
    </location>
</feature>
<dbReference type="Pfam" id="PF04143">
    <property type="entry name" value="Sulf_transp"/>
    <property type="match status" value="1"/>
</dbReference>
<comment type="subcellular location">
    <subcellularLocation>
        <location evidence="1">Cell inner membrane</location>
        <topology evidence="1">Multi-pass membrane protein</topology>
    </subcellularLocation>
</comment>
<keyword evidence="3" id="KW-1003">Cell membrane</keyword>
<evidence type="ECO:0000256" key="2">
    <source>
        <dbReference type="ARBA" id="ARBA00022448"/>
    </source>
</evidence>
<feature type="transmembrane region" description="Helical" evidence="9">
    <location>
        <begin position="334"/>
        <end position="357"/>
    </location>
</feature>
<keyword evidence="5 9" id="KW-0812">Transmembrane</keyword>
<reference evidence="10 11" key="1">
    <citation type="submission" date="2022-08" db="EMBL/GenBank/DDBJ databases">
        <title>Paenibacillus endoradicis sp. nov., Paenibacillus radicibacter sp. nov and Paenibacillus pararadicis sp. nov., three cold-adapted plant growth-promoting bacteria isolated from root of Larix gmelinii in Great Khingan.</title>
        <authorList>
            <person name="Xue H."/>
        </authorList>
    </citation>
    <scope>NUCLEOTIDE SEQUENCE [LARGE SCALE GENOMIC DNA]</scope>
    <source>
        <strain evidence="10 11">N5-1-1-5</strain>
    </source>
</reference>
<evidence type="ECO:0000256" key="3">
    <source>
        <dbReference type="ARBA" id="ARBA00022475"/>
    </source>
</evidence>
<feature type="transmembrane region" description="Helical" evidence="9">
    <location>
        <begin position="6"/>
        <end position="23"/>
    </location>
</feature>
<keyword evidence="11" id="KW-1185">Reference proteome</keyword>
<comment type="similarity">
    <text evidence="8">Belongs to the TsuA/YedE (TC 9.B.102) family.</text>
</comment>